<dbReference type="EMBL" id="BMFA01000024">
    <property type="protein sequence ID" value="GGB63995.1"/>
    <property type="molecule type" value="Genomic_DNA"/>
</dbReference>
<protein>
    <submittedName>
        <fullName evidence="2">UDP-N-acetylglucosamine 4-epimerase</fullName>
    </submittedName>
</protein>
<gene>
    <name evidence="2" type="ORF">GCM10011316_39760</name>
</gene>
<evidence type="ECO:0000313" key="3">
    <source>
        <dbReference type="Proteomes" id="UP000605148"/>
    </source>
</evidence>
<comment type="caution">
    <text evidence="2">The sequence shown here is derived from an EMBL/GenBank/DDBJ whole genome shotgun (WGS) entry which is preliminary data.</text>
</comment>
<dbReference type="PANTHER" id="PTHR43238">
    <property type="entry name" value="GDP-L-FUCOSE SYNTHASE"/>
    <property type="match status" value="1"/>
</dbReference>
<keyword evidence="3" id="KW-1185">Reference proteome</keyword>
<feature type="domain" description="NAD-dependent epimerase/dehydratase" evidence="1">
    <location>
        <begin position="1"/>
        <end position="218"/>
    </location>
</feature>
<dbReference type="PANTHER" id="PTHR43238:SF1">
    <property type="entry name" value="GDP-L-FUCOSE SYNTHASE"/>
    <property type="match status" value="1"/>
</dbReference>
<reference evidence="2" key="2">
    <citation type="submission" date="2020-09" db="EMBL/GenBank/DDBJ databases">
        <authorList>
            <person name="Sun Q."/>
            <person name="Zhou Y."/>
        </authorList>
    </citation>
    <scope>NUCLEOTIDE SEQUENCE</scope>
    <source>
        <strain evidence="2">CGMCC 1.12426</strain>
    </source>
</reference>
<dbReference type="AlphaFoldDB" id="A0A916TN97"/>
<proteinExistence type="predicted"/>
<evidence type="ECO:0000313" key="2">
    <source>
        <dbReference type="EMBL" id="GGB63995.1"/>
    </source>
</evidence>
<dbReference type="RefSeq" id="WP_206668394.1">
    <property type="nucleotide sequence ID" value="NZ_BMFA01000024.1"/>
</dbReference>
<evidence type="ECO:0000259" key="1">
    <source>
        <dbReference type="Pfam" id="PF01370"/>
    </source>
</evidence>
<dbReference type="Gene3D" id="3.90.25.10">
    <property type="entry name" value="UDP-galactose 4-epimerase, domain 1"/>
    <property type="match status" value="1"/>
</dbReference>
<dbReference type="Pfam" id="PF01370">
    <property type="entry name" value="Epimerase"/>
    <property type="match status" value="1"/>
</dbReference>
<sequence>MVLGTDGFLGSHMACTLKDRGVDVVEVGRAAGDFSTWDVVEGVFSRAPKVDRIFHLITQQRTGQVQYGIQGRLLQVNASIHLNVLEAWRLFQPQAKLISTGSSCAFPELDRPIVESDFQSGPMHTSVAGYGLAKQMLAVGSDAFAKQYGLTYLHLILATVYGPFDHKESDRTHFMTGMIDRAVKEKAAGKPHFSVWGSPNVVRDLLYVDDQLDAMLEADATFENRMLNCSSNAPVTIGACAEAIRTGLDWQVDIVYPPDTFKGTDYKTLDARVFLEESGWKPKVRLADGTRRILDIEYR</sequence>
<organism evidence="2 3">
    <name type="scientific">Roseibium aquae</name>
    <dbReference type="NCBI Taxonomy" id="1323746"/>
    <lineage>
        <taxon>Bacteria</taxon>
        <taxon>Pseudomonadati</taxon>
        <taxon>Pseudomonadota</taxon>
        <taxon>Alphaproteobacteria</taxon>
        <taxon>Hyphomicrobiales</taxon>
        <taxon>Stappiaceae</taxon>
        <taxon>Roseibium</taxon>
    </lineage>
</organism>
<dbReference type="Proteomes" id="UP000605148">
    <property type="component" value="Unassembled WGS sequence"/>
</dbReference>
<dbReference type="Gene3D" id="3.40.50.720">
    <property type="entry name" value="NAD(P)-binding Rossmann-like Domain"/>
    <property type="match status" value="1"/>
</dbReference>
<reference evidence="2" key="1">
    <citation type="journal article" date="2014" name="Int. J. Syst. Evol. Microbiol.">
        <title>Complete genome sequence of Corynebacterium casei LMG S-19264T (=DSM 44701T), isolated from a smear-ripened cheese.</title>
        <authorList>
            <consortium name="US DOE Joint Genome Institute (JGI-PGF)"/>
            <person name="Walter F."/>
            <person name="Albersmeier A."/>
            <person name="Kalinowski J."/>
            <person name="Ruckert C."/>
        </authorList>
    </citation>
    <scope>NUCLEOTIDE SEQUENCE</scope>
    <source>
        <strain evidence="2">CGMCC 1.12426</strain>
    </source>
</reference>
<dbReference type="GO" id="GO:0050577">
    <property type="term" value="F:GDP-L-fucose synthase activity"/>
    <property type="evidence" value="ECO:0007669"/>
    <property type="project" value="TreeGrafter"/>
</dbReference>
<name>A0A916TN97_9HYPH</name>
<accession>A0A916TN97</accession>
<dbReference type="InterPro" id="IPR001509">
    <property type="entry name" value="Epimerase_deHydtase"/>
</dbReference>
<dbReference type="InterPro" id="IPR036291">
    <property type="entry name" value="NAD(P)-bd_dom_sf"/>
</dbReference>
<dbReference type="SUPFAM" id="SSF51735">
    <property type="entry name" value="NAD(P)-binding Rossmann-fold domains"/>
    <property type="match status" value="1"/>
</dbReference>